<comment type="caution">
    <text evidence="1">The sequence shown here is derived from an EMBL/GenBank/DDBJ whole genome shotgun (WGS) entry which is preliminary data.</text>
</comment>
<evidence type="ECO:0000313" key="1">
    <source>
        <dbReference type="EMBL" id="SNR66407.1"/>
    </source>
</evidence>
<accession>A0AA94ISY3</accession>
<proteinExistence type="predicted"/>
<protein>
    <submittedName>
        <fullName evidence="1">Uncharacterized protein</fullName>
    </submittedName>
</protein>
<sequence length="284" mass="32928">MLSFFLSIFADESNTIYDMKQVSKITICLLCMAMALTGCRDKVRSKADTADPQAAVSQSMKRISKVEKQGDMHQYDVADKQRITDFIPKGYKLFEKISGDLNKDGLEDCVLIIKATRKNGFERDYEGKLIDRNRRGIIVLFSEEKGYKVAVKNYNCFSSENEDGGNYFSPELGVIIKDSKLYLHYYHGRYGYWEYCFRYQNSDFMLIGYEASHDRGPVVLFKTSINFLTGVEYDDENINAYKFNADSDDDSEIDEVFKRTVVKLKKKPLMKLSEIEDFDELRFE</sequence>
<evidence type="ECO:0000313" key="2">
    <source>
        <dbReference type="Proteomes" id="UP000198427"/>
    </source>
</evidence>
<reference evidence="1 2" key="1">
    <citation type="submission" date="2017-06" db="EMBL/GenBank/DDBJ databases">
        <authorList>
            <person name="Varghese N."/>
            <person name="Submissions S."/>
        </authorList>
    </citation>
    <scope>NUCLEOTIDE SEQUENCE [LARGE SCALE GENOMIC DNA]</scope>
    <source>
        <strain evidence="1 2">DSM 26989</strain>
    </source>
</reference>
<dbReference type="Proteomes" id="UP000198427">
    <property type="component" value="Unassembled WGS sequence"/>
</dbReference>
<dbReference type="EMBL" id="FZNZ01000003">
    <property type="protein sequence ID" value="SNR66407.1"/>
    <property type="molecule type" value="Genomic_DNA"/>
</dbReference>
<name>A0AA94ISY3_9BACT</name>
<organism evidence="1 2">
    <name type="scientific">Prevotella jejuni</name>
    <dbReference type="NCBI Taxonomy" id="1177574"/>
    <lineage>
        <taxon>Bacteria</taxon>
        <taxon>Pseudomonadati</taxon>
        <taxon>Bacteroidota</taxon>
        <taxon>Bacteroidia</taxon>
        <taxon>Bacteroidales</taxon>
        <taxon>Prevotellaceae</taxon>
        <taxon>Prevotella</taxon>
    </lineage>
</organism>
<gene>
    <name evidence="1" type="ORF">SAMN06265364_103117</name>
</gene>
<keyword evidence="2" id="KW-1185">Reference proteome</keyword>
<dbReference type="AlphaFoldDB" id="A0AA94ISY3"/>